<dbReference type="SUPFAM" id="SSF51735">
    <property type="entry name" value="NAD(P)-binding Rossmann-fold domains"/>
    <property type="match status" value="1"/>
</dbReference>
<dbReference type="Pfam" id="PF13460">
    <property type="entry name" value="NAD_binding_10"/>
    <property type="match status" value="1"/>
</dbReference>
<sequence>MRILVIGETGMIGSRVAAEALGRGHSVSGMTRSGAEGTAPGEASDAAAVAQYADDHDAVVLAIAPPRDGSEATGPLLAAGRGVLAGLRQAGIRRLIVVGGAGSLEVAPGVRLVDTPEFPAEYKGEALAQGALLDLIRDEAGDLDWTYISPAAVIQPGERTGEFRVGGDSLLTDADGNSSISAEDYAVAVVDELEKNQAVRRRITVAY</sequence>
<evidence type="ECO:0000313" key="3">
    <source>
        <dbReference type="Proteomes" id="UP000322634"/>
    </source>
</evidence>
<dbReference type="InterPro" id="IPR016040">
    <property type="entry name" value="NAD(P)-bd_dom"/>
</dbReference>
<dbReference type="OrthoDB" id="3191258at2"/>
<evidence type="ECO:0000313" key="2">
    <source>
        <dbReference type="EMBL" id="TYC11488.1"/>
    </source>
</evidence>
<name>A0A5D0TZC6_9ACTN</name>
<comment type="caution">
    <text evidence="2">The sequence shown here is derived from an EMBL/GenBank/DDBJ whole genome shotgun (WGS) entry which is preliminary data.</text>
</comment>
<dbReference type="Proteomes" id="UP000322634">
    <property type="component" value="Unassembled WGS sequence"/>
</dbReference>
<dbReference type="AlphaFoldDB" id="A0A5D0TZC6"/>
<reference evidence="2 3" key="1">
    <citation type="submission" date="2019-08" db="EMBL/GenBank/DDBJ databases">
        <title>Actinomadura sp. nov. CYP1-5 isolated from mountain soil.</title>
        <authorList>
            <person name="Songsumanus A."/>
            <person name="Kuncharoen N."/>
            <person name="Kudo T."/>
            <person name="Yuki M."/>
            <person name="Igarashi Y."/>
            <person name="Tanasupawat S."/>
        </authorList>
    </citation>
    <scope>NUCLEOTIDE SEQUENCE [LARGE SCALE GENOMIC DNA]</scope>
    <source>
        <strain evidence="2 3">GKU157</strain>
    </source>
</reference>
<dbReference type="Gene3D" id="3.40.50.720">
    <property type="entry name" value="NAD(P)-binding Rossmann-like Domain"/>
    <property type="match status" value="1"/>
</dbReference>
<dbReference type="PANTHER" id="PTHR43355:SF2">
    <property type="entry name" value="FLAVIN REDUCTASE (NADPH)"/>
    <property type="match status" value="1"/>
</dbReference>
<gene>
    <name evidence="2" type="ORF">FXF65_25575</name>
</gene>
<keyword evidence="3" id="KW-1185">Reference proteome</keyword>
<accession>A0A5D0TZC6</accession>
<proteinExistence type="predicted"/>
<dbReference type="EMBL" id="VSFF01000010">
    <property type="protein sequence ID" value="TYC11488.1"/>
    <property type="molecule type" value="Genomic_DNA"/>
</dbReference>
<dbReference type="GO" id="GO:0016646">
    <property type="term" value="F:oxidoreductase activity, acting on the CH-NH group of donors, NAD or NADP as acceptor"/>
    <property type="evidence" value="ECO:0007669"/>
    <property type="project" value="TreeGrafter"/>
</dbReference>
<evidence type="ECO:0000259" key="1">
    <source>
        <dbReference type="Pfam" id="PF13460"/>
    </source>
</evidence>
<organism evidence="2 3">
    <name type="scientific">Actinomadura syzygii</name>
    <dbReference type="NCBI Taxonomy" id="1427538"/>
    <lineage>
        <taxon>Bacteria</taxon>
        <taxon>Bacillati</taxon>
        <taxon>Actinomycetota</taxon>
        <taxon>Actinomycetes</taxon>
        <taxon>Streptosporangiales</taxon>
        <taxon>Thermomonosporaceae</taxon>
        <taxon>Actinomadura</taxon>
    </lineage>
</organism>
<protein>
    <submittedName>
        <fullName evidence="2">NAD(P)H-binding protein</fullName>
    </submittedName>
</protein>
<dbReference type="RefSeq" id="WP_148352584.1">
    <property type="nucleotide sequence ID" value="NZ_JBHSBF010000011.1"/>
</dbReference>
<dbReference type="InterPro" id="IPR051606">
    <property type="entry name" value="Polyketide_Oxido-like"/>
</dbReference>
<dbReference type="InterPro" id="IPR036291">
    <property type="entry name" value="NAD(P)-bd_dom_sf"/>
</dbReference>
<feature type="domain" description="NAD(P)-binding" evidence="1">
    <location>
        <begin position="9"/>
        <end position="194"/>
    </location>
</feature>
<dbReference type="PANTHER" id="PTHR43355">
    <property type="entry name" value="FLAVIN REDUCTASE (NADPH)"/>
    <property type="match status" value="1"/>
</dbReference>